<comment type="caution">
    <text evidence="1">The sequence shown here is derived from an EMBL/GenBank/DDBJ whole genome shotgun (WGS) entry which is preliminary data.</text>
</comment>
<dbReference type="InterPro" id="IPR037175">
    <property type="entry name" value="KFase_sf"/>
</dbReference>
<proteinExistence type="predicted"/>
<dbReference type="RefSeq" id="WP_078003524.1">
    <property type="nucleotide sequence ID" value="NZ_MRUL01000010.1"/>
</dbReference>
<gene>
    <name evidence="1" type="ORF">BTJ39_15115</name>
</gene>
<dbReference type="SUPFAM" id="SSF102198">
    <property type="entry name" value="Putative cyclase"/>
    <property type="match status" value="1"/>
</dbReference>
<dbReference type="PANTHER" id="PTHR31118:SF12">
    <property type="entry name" value="CYCLASE-LIKE PROTEIN 2"/>
    <property type="match status" value="1"/>
</dbReference>
<dbReference type="STRING" id="1926881.BTJ39_15115"/>
<sequence>MSYPSDFTNKIHELISRAEAIDLAPRLEPGIPKWPTHPHLIIDPTVNHEHDGYACQCLMLPEHAGCHVDAPFHNHAGLCSVDELEVTCLIGPAVVYDFAPLVLGPGDLITAAMIRDYEAEHNVAVGEGEIALINFGWMARYWRADNHAQWYANNSPGMAEDAAILFKERNIKAIGADTVAVEIAIVDGVAGPAPGHLKHWLPNNILIIEMLTNLDKLGLRSYFVAAPLPIINGSGSPLRPIGFRA</sequence>
<organism evidence="1 2">
    <name type="scientific">Izhakiella australiensis</name>
    <dbReference type="NCBI Taxonomy" id="1926881"/>
    <lineage>
        <taxon>Bacteria</taxon>
        <taxon>Pseudomonadati</taxon>
        <taxon>Pseudomonadota</taxon>
        <taxon>Gammaproteobacteria</taxon>
        <taxon>Enterobacterales</taxon>
        <taxon>Erwiniaceae</taxon>
        <taxon>Izhakiella</taxon>
    </lineage>
</organism>
<dbReference type="AlphaFoldDB" id="A0A1S8YK40"/>
<name>A0A1S8YK40_9GAMM</name>
<evidence type="ECO:0000313" key="1">
    <source>
        <dbReference type="EMBL" id="OON39258.1"/>
    </source>
</evidence>
<dbReference type="Pfam" id="PF04199">
    <property type="entry name" value="Cyclase"/>
    <property type="match status" value="1"/>
</dbReference>
<accession>A0A1S8YK40</accession>
<protein>
    <recommendedName>
        <fullName evidence="3">Cyclase</fullName>
    </recommendedName>
</protein>
<dbReference type="GO" id="GO:0004061">
    <property type="term" value="F:arylformamidase activity"/>
    <property type="evidence" value="ECO:0007669"/>
    <property type="project" value="InterPro"/>
</dbReference>
<dbReference type="Gene3D" id="3.50.30.50">
    <property type="entry name" value="Putative cyclase"/>
    <property type="match status" value="1"/>
</dbReference>
<reference evidence="1 2" key="1">
    <citation type="submission" date="2016-12" db="EMBL/GenBank/DDBJ databases">
        <title>Izhakiella australiana sp. nov. of genus Izhakiella isolated from Australian desert.</title>
        <authorList>
            <person name="Ji M."/>
        </authorList>
    </citation>
    <scope>NUCLEOTIDE SEQUENCE [LARGE SCALE GENOMIC DNA]</scope>
    <source>
        <strain evidence="1 2">D4N98</strain>
    </source>
</reference>
<dbReference type="Proteomes" id="UP000190667">
    <property type="component" value="Unassembled WGS sequence"/>
</dbReference>
<evidence type="ECO:0008006" key="3">
    <source>
        <dbReference type="Google" id="ProtNLM"/>
    </source>
</evidence>
<dbReference type="InterPro" id="IPR007325">
    <property type="entry name" value="KFase/CYL"/>
</dbReference>
<dbReference type="EMBL" id="MRUL01000010">
    <property type="protein sequence ID" value="OON39258.1"/>
    <property type="molecule type" value="Genomic_DNA"/>
</dbReference>
<dbReference type="PANTHER" id="PTHR31118">
    <property type="entry name" value="CYCLASE-LIKE PROTEIN 2"/>
    <property type="match status" value="1"/>
</dbReference>
<dbReference type="GO" id="GO:0019441">
    <property type="term" value="P:L-tryptophan catabolic process to kynurenine"/>
    <property type="evidence" value="ECO:0007669"/>
    <property type="project" value="InterPro"/>
</dbReference>
<evidence type="ECO:0000313" key="2">
    <source>
        <dbReference type="Proteomes" id="UP000190667"/>
    </source>
</evidence>
<keyword evidence="2" id="KW-1185">Reference proteome</keyword>
<dbReference type="OrthoDB" id="7067800at2"/>